<dbReference type="InterPro" id="IPR000531">
    <property type="entry name" value="Beta-barrel_TonB"/>
</dbReference>
<evidence type="ECO:0000256" key="5">
    <source>
        <dbReference type="ARBA" id="ARBA00022692"/>
    </source>
</evidence>
<dbReference type="Pfam" id="PF00593">
    <property type="entry name" value="TonB_dep_Rec_b-barrel"/>
    <property type="match status" value="1"/>
</dbReference>
<proteinExistence type="inferred from homology"/>
<dbReference type="InterPro" id="IPR023997">
    <property type="entry name" value="TonB-dep_OMP_SusC/RagA_CS"/>
</dbReference>
<keyword evidence="4" id="KW-0410">Iron transport</keyword>
<dbReference type="SMART" id="SM00965">
    <property type="entry name" value="STN"/>
    <property type="match status" value="1"/>
</dbReference>
<gene>
    <name evidence="14" type="ORF">F5613_003029</name>
</gene>
<evidence type="ECO:0000256" key="3">
    <source>
        <dbReference type="ARBA" id="ARBA00022452"/>
    </source>
</evidence>
<dbReference type="RefSeq" id="WP_246303427.1">
    <property type="nucleotide sequence ID" value="NZ_JACCCY010000005.1"/>
</dbReference>
<evidence type="ECO:0000313" key="15">
    <source>
        <dbReference type="Proteomes" id="UP000574332"/>
    </source>
</evidence>
<keyword evidence="5 10" id="KW-0812">Transmembrane</keyword>
<keyword evidence="9 10" id="KW-0998">Cell outer membrane</keyword>
<dbReference type="FunFam" id="2.60.40.1120:FF:000003">
    <property type="entry name" value="Outer membrane protein Omp121"/>
    <property type="match status" value="1"/>
</dbReference>
<dbReference type="GO" id="GO:0006826">
    <property type="term" value="P:iron ion transport"/>
    <property type="evidence" value="ECO:0007669"/>
    <property type="project" value="UniProtKB-KW"/>
</dbReference>
<evidence type="ECO:0000313" key="14">
    <source>
        <dbReference type="EMBL" id="NYI50862.1"/>
    </source>
</evidence>
<evidence type="ECO:0000259" key="13">
    <source>
        <dbReference type="SMART" id="SM00965"/>
    </source>
</evidence>
<feature type="chain" id="PRO_5034021938" evidence="12">
    <location>
        <begin position="24"/>
        <end position="1130"/>
    </location>
</feature>
<dbReference type="Pfam" id="PF07715">
    <property type="entry name" value="Plug"/>
    <property type="match status" value="1"/>
</dbReference>
<comment type="caution">
    <text evidence="14">The sequence shown here is derived from an EMBL/GenBank/DDBJ whole genome shotgun (WGS) entry which is preliminary data.</text>
</comment>
<comment type="subcellular location">
    <subcellularLocation>
        <location evidence="1 10">Cell outer membrane</location>
        <topology evidence="1 10">Multi-pass membrane protein</topology>
    </subcellularLocation>
</comment>
<keyword evidence="6" id="KW-0408">Iron</keyword>
<dbReference type="SUPFAM" id="SSF49464">
    <property type="entry name" value="Carboxypeptidase regulatory domain-like"/>
    <property type="match status" value="1"/>
</dbReference>
<evidence type="ECO:0000256" key="2">
    <source>
        <dbReference type="ARBA" id="ARBA00022448"/>
    </source>
</evidence>
<dbReference type="GO" id="GO:0009279">
    <property type="term" value="C:cell outer membrane"/>
    <property type="evidence" value="ECO:0007669"/>
    <property type="project" value="UniProtKB-SubCell"/>
</dbReference>
<name>A0A8E2A054_9PORP</name>
<protein>
    <submittedName>
        <fullName evidence="14">TonB-linked SusC/RagA family outer membrane protein</fullName>
    </submittedName>
</protein>
<evidence type="ECO:0000256" key="1">
    <source>
        <dbReference type="ARBA" id="ARBA00004571"/>
    </source>
</evidence>
<dbReference type="EMBL" id="JACCCY010000005">
    <property type="protein sequence ID" value="NYI50862.1"/>
    <property type="molecule type" value="Genomic_DNA"/>
</dbReference>
<reference evidence="14 15" key="1">
    <citation type="submission" date="2020-07" db="EMBL/GenBank/DDBJ databases">
        <title>Genomic Encyclopedia of Type Strains, Phase IV (KMG-IV): sequencing the most valuable type-strain genomes for metagenomic binning, comparative biology and taxonomic classification.</title>
        <authorList>
            <person name="Goeker M."/>
        </authorList>
    </citation>
    <scope>NUCLEOTIDE SEQUENCE [LARGE SCALE GENOMIC DNA]</scope>
    <source>
        <strain evidence="14 15">DSM 23697</strain>
    </source>
</reference>
<dbReference type="AlphaFoldDB" id="A0A8E2A054"/>
<dbReference type="InterPro" id="IPR011662">
    <property type="entry name" value="Secretin/TonB_short_N"/>
</dbReference>
<dbReference type="InterPro" id="IPR012910">
    <property type="entry name" value="Plug_dom"/>
</dbReference>
<dbReference type="InterPro" id="IPR039426">
    <property type="entry name" value="TonB-dep_rcpt-like"/>
</dbReference>
<dbReference type="Pfam" id="PF07660">
    <property type="entry name" value="STN"/>
    <property type="match status" value="1"/>
</dbReference>
<dbReference type="Gene3D" id="2.170.130.10">
    <property type="entry name" value="TonB-dependent receptor, plug domain"/>
    <property type="match status" value="1"/>
</dbReference>
<dbReference type="InterPro" id="IPR037066">
    <property type="entry name" value="Plug_dom_sf"/>
</dbReference>
<evidence type="ECO:0000256" key="4">
    <source>
        <dbReference type="ARBA" id="ARBA00022496"/>
    </source>
</evidence>
<comment type="similarity">
    <text evidence="10 11">Belongs to the TonB-dependent receptor family.</text>
</comment>
<keyword evidence="7 11" id="KW-0798">TonB box</keyword>
<evidence type="ECO:0000256" key="10">
    <source>
        <dbReference type="PROSITE-ProRule" id="PRU01360"/>
    </source>
</evidence>
<dbReference type="Gene3D" id="2.60.40.1120">
    <property type="entry name" value="Carboxypeptidase-like, regulatory domain"/>
    <property type="match status" value="1"/>
</dbReference>
<evidence type="ECO:0000256" key="12">
    <source>
        <dbReference type="SAM" id="SignalP"/>
    </source>
</evidence>
<dbReference type="InterPro" id="IPR036942">
    <property type="entry name" value="Beta-barrel_TonB_sf"/>
</dbReference>
<dbReference type="Gene3D" id="2.40.170.20">
    <property type="entry name" value="TonB-dependent receptor, beta-barrel domain"/>
    <property type="match status" value="1"/>
</dbReference>
<keyword evidence="8 10" id="KW-0472">Membrane</keyword>
<dbReference type="NCBIfam" id="TIGR04057">
    <property type="entry name" value="SusC_RagA_signa"/>
    <property type="match status" value="1"/>
</dbReference>
<feature type="domain" description="Secretin/TonB short N-terminal" evidence="13">
    <location>
        <begin position="48"/>
        <end position="99"/>
    </location>
</feature>
<keyword evidence="2 10" id="KW-0813">Transport</keyword>
<dbReference type="SUPFAM" id="SSF56935">
    <property type="entry name" value="Porins"/>
    <property type="match status" value="1"/>
</dbReference>
<keyword evidence="15" id="KW-1185">Reference proteome</keyword>
<dbReference type="NCBIfam" id="TIGR04056">
    <property type="entry name" value="OMP_RagA_SusC"/>
    <property type="match status" value="1"/>
</dbReference>
<keyword evidence="4" id="KW-0406">Ion transport</keyword>
<dbReference type="Proteomes" id="UP000574332">
    <property type="component" value="Unassembled WGS sequence"/>
</dbReference>
<dbReference type="InterPro" id="IPR023996">
    <property type="entry name" value="TonB-dep_OMP_SusC/RagA"/>
</dbReference>
<evidence type="ECO:0000256" key="9">
    <source>
        <dbReference type="ARBA" id="ARBA00023237"/>
    </source>
</evidence>
<keyword evidence="3 10" id="KW-1134">Transmembrane beta strand</keyword>
<sequence>MKITTFLLMVAICSITASTYAQSFKVTIQKQNSTIIDILKEIEGSSEFTFFFNNNLVDINKKVSVNVKNGSLEELLTQVLKNTGYSYEVIDRQVLIKQKNTIDKTEKNIVQQATKITGIIVSETGEAIIGANVMIKGTSNGTVTDMDGKFSLNAGKGSILEISFLGYVSQQILVKNENTIRIILKEDSKALDEVVVVGYGVQKKVNLSGAVATVATKTLENRPVVNVGQALQGSVANMNVSIGSGKADESPSFNIRGTTSLNGGTPLIIIDGIVSDKDQLNRMNPSDIENVSVLKDAASSAIYGSRAAFGVILVTTKSGKNEKLTINYNNNFVMRTITRMPEIVTDPYLIATTRNTMSAPWYNLYNEEQLAYAKKRSEDPDNTDPYFINPDGTYSYFGTTDWMNEAFKNTGFSTIHSMDISGKTDRLSYYLSGNYNFQDGMVKYGTDKYNRYNIHSKLNFELTKWWSVGNNTNFVTSDYDYSGYMSTAYREINRKSPMDVPLNPDGTWTATGASVLGRLRDGGRNKKYDTNLSTQFTTKVEFIKDILFVNGNFAYTSKNIKNNGYSIPVTYYNGPDLPARYYDEVSSAWGDNANVKHLLFDVYGTFQKTFNKKHSITTLIGFNQEEYRYDIMSASRKELISNSLPSINLGTGDMNVGQTISTWALRGSFARFNYTFNDKYIVEFNGRYDGTSRFPETKRFAFNPSGSLAWVVSKENFFEPLQNVVSFLKVRGSYGSLGNQDVSDYAYLATMGSGKTSQILDGKQPVYVSAPGLVSGNLTWEKVITQNIGLDINFLNNKLTVSADAYIRRTLDMLTAGSTLPGVLGTSVPKENAADLKTKGWEVTLGWKDQFNVAGKPLQYNVNFNLADSRAWITKFANKTGSLDDYYEGQQIGEIWGVTTQGFFTSEDDIKNHADQLLVTSYPGTRPLAPGDLKFEDRDNNGKIDWGKWTTDDHGDYHVIGNNRARFTFGFSTSAEWNGFDLSLFVQGVGKKDYMPGTGDLFFWGIYAQPWTNVTVGNYSDRWTEETPNAYFPRFKSYVAEQGSKEAGLPQTRYLQNAAYARLKNLTFGYTLPKQLTHKVGVDRLRIFFSGDNLGEISGLYKNYKVDPETLGNFTYPFQRSYSFGLNVTF</sequence>
<evidence type="ECO:0000256" key="8">
    <source>
        <dbReference type="ARBA" id="ARBA00023136"/>
    </source>
</evidence>
<feature type="signal peptide" evidence="12">
    <location>
        <begin position="1"/>
        <end position="23"/>
    </location>
</feature>
<evidence type="ECO:0000256" key="6">
    <source>
        <dbReference type="ARBA" id="ARBA00023004"/>
    </source>
</evidence>
<evidence type="ECO:0000256" key="11">
    <source>
        <dbReference type="RuleBase" id="RU003357"/>
    </source>
</evidence>
<keyword evidence="12" id="KW-0732">Signal</keyword>
<dbReference type="Pfam" id="PF13715">
    <property type="entry name" value="CarbopepD_reg_2"/>
    <property type="match status" value="1"/>
</dbReference>
<dbReference type="PROSITE" id="PS52016">
    <property type="entry name" value="TONB_DEPENDENT_REC_3"/>
    <property type="match status" value="1"/>
</dbReference>
<dbReference type="InterPro" id="IPR008969">
    <property type="entry name" value="CarboxyPept-like_regulatory"/>
</dbReference>
<evidence type="ECO:0000256" key="7">
    <source>
        <dbReference type="ARBA" id="ARBA00023077"/>
    </source>
</evidence>
<accession>A0A8E2A054</accession>
<organism evidence="14 15">
    <name type="scientific">Macellibacteroides fermentans</name>
    <dbReference type="NCBI Taxonomy" id="879969"/>
    <lineage>
        <taxon>Bacteria</taxon>
        <taxon>Pseudomonadati</taxon>
        <taxon>Bacteroidota</taxon>
        <taxon>Bacteroidia</taxon>
        <taxon>Bacteroidales</taxon>
        <taxon>Porphyromonadaceae</taxon>
        <taxon>Macellibacteroides</taxon>
    </lineage>
</organism>